<dbReference type="AlphaFoldDB" id="A0A0K1R9G7"/>
<evidence type="ECO:0000256" key="9">
    <source>
        <dbReference type="ARBA" id="ARBA00022960"/>
    </source>
</evidence>
<dbReference type="SUPFAM" id="SSF53623">
    <property type="entry name" value="MurD-like peptide ligases, catalytic domain"/>
    <property type="match status" value="1"/>
</dbReference>
<protein>
    <recommendedName>
        <fullName evidence="3 14">UDP-N-acetylmuramate--L-alanine ligase</fullName>
        <ecNumber evidence="3 14">6.3.2.8</ecNumber>
    </recommendedName>
    <alternativeName>
        <fullName evidence="14">UDP-N-acetylmuramoyl-L-alanine synthetase</fullName>
    </alternativeName>
</protein>
<dbReference type="UniPathway" id="UPA00219"/>
<evidence type="ECO:0000256" key="10">
    <source>
        <dbReference type="ARBA" id="ARBA00022984"/>
    </source>
</evidence>
<feature type="domain" description="Mur ligase N-terminal catalytic" evidence="15">
    <location>
        <begin position="11"/>
        <end position="113"/>
    </location>
</feature>
<dbReference type="Pfam" id="PF08245">
    <property type="entry name" value="Mur_ligase_M"/>
    <property type="match status" value="1"/>
</dbReference>
<keyword evidence="4 14" id="KW-0963">Cytoplasm</keyword>
<comment type="similarity">
    <text evidence="14">Belongs to the MurCDEF family.</text>
</comment>
<dbReference type="NCBIfam" id="TIGR01082">
    <property type="entry name" value="murC"/>
    <property type="match status" value="1"/>
</dbReference>
<comment type="function">
    <text evidence="14">Cell wall formation.</text>
</comment>
<dbReference type="Gene3D" id="3.40.1190.10">
    <property type="entry name" value="Mur-like, catalytic domain"/>
    <property type="match status" value="1"/>
</dbReference>
<dbReference type="InterPro" id="IPR005758">
    <property type="entry name" value="UDP-N-AcMur_Ala_ligase_MurC"/>
</dbReference>
<evidence type="ECO:0000259" key="15">
    <source>
        <dbReference type="Pfam" id="PF01225"/>
    </source>
</evidence>
<dbReference type="GO" id="GO:0008360">
    <property type="term" value="P:regulation of cell shape"/>
    <property type="evidence" value="ECO:0007669"/>
    <property type="project" value="UniProtKB-KW"/>
</dbReference>
<dbReference type="KEGG" id="crie:AK829_01570"/>
<dbReference type="InterPro" id="IPR004101">
    <property type="entry name" value="Mur_ligase_C"/>
</dbReference>
<evidence type="ECO:0000256" key="5">
    <source>
        <dbReference type="ARBA" id="ARBA00022598"/>
    </source>
</evidence>
<evidence type="ECO:0000259" key="16">
    <source>
        <dbReference type="Pfam" id="PF02875"/>
    </source>
</evidence>
<keyword evidence="10 14" id="KW-0573">Peptidoglycan synthesis</keyword>
<evidence type="ECO:0000256" key="12">
    <source>
        <dbReference type="ARBA" id="ARBA00023316"/>
    </source>
</evidence>
<sequence>MMQPAVDLSRVHLIGIGGAGMSGVAHILLDRGAVVTGSDVKDSRPVRALRSQGAKVAVGHAPENLELSGQLPTVVVTSFAAIPKDNPELVRAHEENIPVIRRSDLLGELMEGYTQVLLAGTHGKTSTTSMTVVALQAAGMDPSFAIGGQLNRAGTNAHHGGGEVFVAEADESDASLLRYKPDVAVITNIEPDHLDYFGTREAYFEVFDAFADRVTDGGHLVVCLDDDNAAACGKRAAARGISVLGYGTAEAAARHADLQPGAVIVEETLVDGGVAVTIELSDSSRVSYQLAIPGRHMVLNSAAALLAGVFVGGEPAQVAQGLSDFTGVRRRFELKGEITDGAFNGTRVYDDYAHHPTEVAAVLTAAREKVAAEGSGARVVVCFQPHLYSRTQEFAAEFAEALSLADACVLLDIFGAREAPVEGVSSRLIADKIAESTTVLLEPDFSAAPATVASVTKPGDLVFTMGAGSVTLLGDEILTTLTQPAGTHVDEN</sequence>
<evidence type="ECO:0000256" key="1">
    <source>
        <dbReference type="ARBA" id="ARBA00004496"/>
    </source>
</evidence>
<evidence type="ECO:0000256" key="3">
    <source>
        <dbReference type="ARBA" id="ARBA00012211"/>
    </source>
</evidence>
<dbReference type="InterPro" id="IPR050061">
    <property type="entry name" value="MurCDEF_pg_biosynth"/>
</dbReference>
<gene>
    <name evidence="14" type="primary">murC</name>
    <name evidence="18" type="ORF">AK829_01570</name>
</gene>
<keyword evidence="7 14" id="KW-0547">Nucleotide-binding</keyword>
<feature type="domain" description="Mur ligase central" evidence="17">
    <location>
        <begin position="119"/>
        <end position="307"/>
    </location>
</feature>
<dbReference type="GO" id="GO:0005524">
    <property type="term" value="F:ATP binding"/>
    <property type="evidence" value="ECO:0007669"/>
    <property type="project" value="UniProtKB-UniRule"/>
</dbReference>
<evidence type="ECO:0000256" key="6">
    <source>
        <dbReference type="ARBA" id="ARBA00022618"/>
    </source>
</evidence>
<comment type="catalytic activity">
    <reaction evidence="13 14">
        <text>UDP-N-acetyl-alpha-D-muramate + L-alanine + ATP = UDP-N-acetyl-alpha-D-muramoyl-L-alanine + ADP + phosphate + H(+)</text>
        <dbReference type="Rhea" id="RHEA:23372"/>
        <dbReference type="ChEBI" id="CHEBI:15378"/>
        <dbReference type="ChEBI" id="CHEBI:30616"/>
        <dbReference type="ChEBI" id="CHEBI:43474"/>
        <dbReference type="ChEBI" id="CHEBI:57972"/>
        <dbReference type="ChEBI" id="CHEBI:70757"/>
        <dbReference type="ChEBI" id="CHEBI:83898"/>
        <dbReference type="ChEBI" id="CHEBI:456216"/>
        <dbReference type="EC" id="6.3.2.8"/>
    </reaction>
</comment>
<comment type="subcellular location">
    <subcellularLocation>
        <location evidence="1 14">Cytoplasm</location>
    </subcellularLocation>
</comment>
<keyword evidence="11 14" id="KW-0131">Cell cycle</keyword>
<feature type="binding site" evidence="14">
    <location>
        <begin position="120"/>
        <end position="126"/>
    </location>
    <ligand>
        <name>ATP</name>
        <dbReference type="ChEBI" id="CHEBI:30616"/>
    </ligand>
</feature>
<dbReference type="PANTHER" id="PTHR43445:SF3">
    <property type="entry name" value="UDP-N-ACETYLMURAMATE--L-ALANINE LIGASE"/>
    <property type="match status" value="1"/>
</dbReference>
<dbReference type="EMBL" id="CP012342">
    <property type="protein sequence ID" value="AKV58072.1"/>
    <property type="molecule type" value="Genomic_DNA"/>
</dbReference>
<evidence type="ECO:0000256" key="8">
    <source>
        <dbReference type="ARBA" id="ARBA00022840"/>
    </source>
</evidence>
<dbReference type="GO" id="GO:0005737">
    <property type="term" value="C:cytoplasm"/>
    <property type="evidence" value="ECO:0007669"/>
    <property type="project" value="UniProtKB-SubCell"/>
</dbReference>
<dbReference type="GO" id="GO:0071555">
    <property type="term" value="P:cell wall organization"/>
    <property type="evidence" value="ECO:0007669"/>
    <property type="project" value="UniProtKB-KW"/>
</dbReference>
<dbReference type="PANTHER" id="PTHR43445">
    <property type="entry name" value="UDP-N-ACETYLMURAMATE--L-ALANINE LIGASE-RELATED"/>
    <property type="match status" value="1"/>
</dbReference>
<dbReference type="HAMAP" id="MF_00046">
    <property type="entry name" value="MurC"/>
    <property type="match status" value="1"/>
</dbReference>
<dbReference type="Gene3D" id="3.90.190.20">
    <property type="entry name" value="Mur ligase, C-terminal domain"/>
    <property type="match status" value="1"/>
</dbReference>
<dbReference type="Pfam" id="PF01225">
    <property type="entry name" value="Mur_ligase"/>
    <property type="match status" value="1"/>
</dbReference>
<dbReference type="Gene3D" id="3.40.50.720">
    <property type="entry name" value="NAD(P)-binding Rossmann-like Domain"/>
    <property type="match status" value="1"/>
</dbReference>
<dbReference type="SUPFAM" id="SSF53244">
    <property type="entry name" value="MurD-like peptide ligases, peptide-binding domain"/>
    <property type="match status" value="1"/>
</dbReference>
<comment type="pathway">
    <text evidence="2 14">Cell wall biogenesis; peptidoglycan biosynthesis.</text>
</comment>
<keyword evidence="9 14" id="KW-0133">Cell shape</keyword>
<dbReference type="PATRIC" id="fig|156976.3.peg.306"/>
<organism evidence="18 19">
    <name type="scientific">Corynebacterium riegelii</name>
    <dbReference type="NCBI Taxonomy" id="156976"/>
    <lineage>
        <taxon>Bacteria</taxon>
        <taxon>Bacillati</taxon>
        <taxon>Actinomycetota</taxon>
        <taxon>Actinomycetes</taxon>
        <taxon>Mycobacteriales</taxon>
        <taxon>Corynebacteriaceae</taxon>
        <taxon>Corynebacterium</taxon>
    </lineage>
</organism>
<accession>A0A0K1R9G7</accession>
<evidence type="ECO:0000259" key="17">
    <source>
        <dbReference type="Pfam" id="PF08245"/>
    </source>
</evidence>
<evidence type="ECO:0000313" key="19">
    <source>
        <dbReference type="Proteomes" id="UP000060016"/>
    </source>
</evidence>
<dbReference type="Proteomes" id="UP000060016">
    <property type="component" value="Chromosome"/>
</dbReference>
<dbReference type="STRING" id="156976.AK829_01570"/>
<dbReference type="GO" id="GO:0051301">
    <property type="term" value="P:cell division"/>
    <property type="evidence" value="ECO:0007669"/>
    <property type="project" value="UniProtKB-KW"/>
</dbReference>
<name>A0A0K1R9G7_9CORY</name>
<dbReference type="InterPro" id="IPR036565">
    <property type="entry name" value="Mur-like_cat_sf"/>
</dbReference>
<keyword evidence="12 14" id="KW-0961">Cell wall biogenesis/degradation</keyword>
<keyword evidence="5 14" id="KW-0436">Ligase</keyword>
<evidence type="ECO:0000256" key="11">
    <source>
        <dbReference type="ARBA" id="ARBA00023306"/>
    </source>
</evidence>
<reference evidence="18 19" key="1">
    <citation type="submission" date="2015-08" db="EMBL/GenBank/DDBJ databases">
        <authorList>
            <person name="Babu N.S."/>
            <person name="Beckwith C.J."/>
            <person name="Beseler K.G."/>
            <person name="Brison A."/>
            <person name="Carone J.V."/>
            <person name="Caskin T.P."/>
            <person name="Diamond M."/>
            <person name="Durham M.E."/>
            <person name="Foxe J.M."/>
            <person name="Go M."/>
            <person name="Henderson B.A."/>
            <person name="Jones I.B."/>
            <person name="McGettigan J.A."/>
            <person name="Micheletti S.J."/>
            <person name="Nasrallah M.E."/>
            <person name="Ortiz D."/>
            <person name="Piller C.R."/>
            <person name="Privatt S.R."/>
            <person name="Schneider S.L."/>
            <person name="Sharp S."/>
            <person name="Smith T.C."/>
            <person name="Stanton J.D."/>
            <person name="Ullery H.E."/>
            <person name="Wilson R.J."/>
            <person name="Serrano M.G."/>
            <person name="Buck G."/>
            <person name="Lee V."/>
            <person name="Wang Y."/>
            <person name="Carvalho R."/>
            <person name="Voegtly L."/>
            <person name="Shi R."/>
            <person name="Duckworth R."/>
            <person name="Johnson A."/>
            <person name="Loviza R."/>
            <person name="Walstead R."/>
            <person name="Shah Z."/>
            <person name="Kiflezghi M."/>
            <person name="Wade K."/>
            <person name="Ball S.L."/>
            <person name="Bradley K.W."/>
            <person name="Asai D.J."/>
            <person name="Bowman C.A."/>
            <person name="Russell D.A."/>
            <person name="Pope W.H."/>
            <person name="Jacobs-Sera D."/>
            <person name="Hendrix R.W."/>
            <person name="Hatfull G.F."/>
        </authorList>
    </citation>
    <scope>NUCLEOTIDE SEQUENCE [LARGE SCALE GENOMIC DNA]</scope>
    <source>
        <strain evidence="18 19">PUDD_83A45</strain>
    </source>
</reference>
<dbReference type="EC" id="6.3.2.8" evidence="3 14"/>
<dbReference type="InterPro" id="IPR013221">
    <property type="entry name" value="Mur_ligase_cen"/>
</dbReference>
<proteinExistence type="inferred from homology"/>
<evidence type="ECO:0000256" key="13">
    <source>
        <dbReference type="ARBA" id="ARBA00047833"/>
    </source>
</evidence>
<dbReference type="SUPFAM" id="SSF51984">
    <property type="entry name" value="MurCD N-terminal domain"/>
    <property type="match status" value="1"/>
</dbReference>
<dbReference type="GO" id="GO:0009252">
    <property type="term" value="P:peptidoglycan biosynthetic process"/>
    <property type="evidence" value="ECO:0007669"/>
    <property type="project" value="UniProtKB-UniRule"/>
</dbReference>
<keyword evidence="8 14" id="KW-0067">ATP-binding</keyword>
<dbReference type="Pfam" id="PF02875">
    <property type="entry name" value="Mur_ligase_C"/>
    <property type="match status" value="1"/>
</dbReference>
<keyword evidence="19" id="KW-1185">Reference proteome</keyword>
<dbReference type="InterPro" id="IPR036615">
    <property type="entry name" value="Mur_ligase_C_dom_sf"/>
</dbReference>
<evidence type="ECO:0000256" key="7">
    <source>
        <dbReference type="ARBA" id="ARBA00022741"/>
    </source>
</evidence>
<evidence type="ECO:0000256" key="14">
    <source>
        <dbReference type="HAMAP-Rule" id="MF_00046"/>
    </source>
</evidence>
<dbReference type="InterPro" id="IPR000713">
    <property type="entry name" value="Mur_ligase_N"/>
</dbReference>
<dbReference type="RefSeq" id="WP_052203640.1">
    <property type="nucleotide sequence ID" value="NZ_CP012342.1"/>
</dbReference>
<evidence type="ECO:0000313" key="18">
    <source>
        <dbReference type="EMBL" id="AKV58072.1"/>
    </source>
</evidence>
<feature type="domain" description="Mur ligase C-terminal" evidence="16">
    <location>
        <begin position="330"/>
        <end position="468"/>
    </location>
</feature>
<keyword evidence="6 14" id="KW-0132">Cell division</keyword>
<dbReference type="GO" id="GO:0008763">
    <property type="term" value="F:UDP-N-acetylmuramate-L-alanine ligase activity"/>
    <property type="evidence" value="ECO:0007669"/>
    <property type="project" value="UniProtKB-UniRule"/>
</dbReference>
<evidence type="ECO:0000256" key="4">
    <source>
        <dbReference type="ARBA" id="ARBA00022490"/>
    </source>
</evidence>
<evidence type="ECO:0000256" key="2">
    <source>
        <dbReference type="ARBA" id="ARBA00004752"/>
    </source>
</evidence>